<comment type="caution">
    <text evidence="3">The sequence shown here is derived from an EMBL/GenBank/DDBJ whole genome shotgun (WGS) entry which is preliminary data.</text>
</comment>
<evidence type="ECO:0000256" key="2">
    <source>
        <dbReference type="SAM" id="MobiDB-lite"/>
    </source>
</evidence>
<dbReference type="CDD" id="cd16430">
    <property type="entry name" value="TraB"/>
    <property type="match status" value="1"/>
</dbReference>
<dbReference type="RefSeq" id="WP_075588245.1">
    <property type="nucleotide sequence ID" value="NZ_MSYM01000020.1"/>
</dbReference>
<dbReference type="InterPro" id="IPR005498">
    <property type="entry name" value="T4SS_VirB10/TraB/TrbI"/>
</dbReference>
<sequence length="416" mass="43738">MSAIKKPSLVDNFKALPSGTRNGIILGLVVLGMFVYGTMNDTGPKTKVKNKEQRDSFSVANPGSTQATEGIASGLSVAEKKQKDLEQQIELLKLQNKQIIEGSSIDGKWNDIAALTAQVQELKQRLDSGNVPAAKPDATGATGAAPGSLNLPLPPPPMGHSGTEQVTAPPASSGPNSQQREIQVIGNDASSPGLVSAKQRTEVIANIPGGSSFEAVLLNGMDASTAMSANKTPSPAVLRIKTDAILPSLYKYDLKECLVLVGGYGNMSSERVEMRTETMSCINERGEVYEGKIEAYVVGEDGKVGARGRLVSKQGTLLAKSFLAGLASGIGSAFTPQPVQSLNIAGGTEQPYQYPTGDQIIGSGVGKGMNQAGSQLAAYYLKVAEQLFPIVELDSGRKMTIVVLKGFDLKMDKKPT</sequence>
<name>A0A1Q8Y9F6_9BURK</name>
<accession>A0A1Q8Y9F6</accession>
<dbReference type="Proteomes" id="UP000185911">
    <property type="component" value="Unassembled WGS sequence"/>
</dbReference>
<keyword evidence="4" id="KW-1185">Reference proteome</keyword>
<gene>
    <name evidence="3" type="primary">traB</name>
    <name evidence="3" type="ORF">BLL52_4210</name>
</gene>
<reference evidence="3 4" key="1">
    <citation type="submission" date="2017-01" db="EMBL/GenBank/DDBJ databases">
        <title>Genome sequence of Rhodoferax antarcticus ANT.BR, a psychrophilic purple nonsulfur bacterium from an Antarctic microbial mat.</title>
        <authorList>
            <person name="Baker J."/>
            <person name="Riester C."/>
            <person name="Skinner B."/>
            <person name="Newell A."/>
            <person name="Swingley W."/>
            <person name="Madigan M."/>
            <person name="Jung D."/>
            <person name="Asao M."/>
            <person name="Chen M."/>
            <person name="Loughlin P."/>
            <person name="Pan H."/>
            <person name="Lin S."/>
            <person name="Li N."/>
            <person name="Shaw J."/>
            <person name="Prado M."/>
            <person name="Sherman C."/>
            <person name="Li X."/>
            <person name="Tang J."/>
            <person name="Blankenship R."/>
            <person name="Zhao T."/>
            <person name="Touchman J."/>
            <person name="Sattley M."/>
        </authorList>
    </citation>
    <scope>NUCLEOTIDE SEQUENCE [LARGE SCALE GENOMIC DNA]</scope>
    <source>
        <strain evidence="3 4">ANT.BR</strain>
    </source>
</reference>
<evidence type="ECO:0000313" key="4">
    <source>
        <dbReference type="Proteomes" id="UP000185911"/>
    </source>
</evidence>
<dbReference type="Pfam" id="PF03743">
    <property type="entry name" value="TrbI"/>
    <property type="match status" value="1"/>
</dbReference>
<evidence type="ECO:0000256" key="1">
    <source>
        <dbReference type="SAM" id="Coils"/>
    </source>
</evidence>
<feature type="compositionally biased region" description="Low complexity" evidence="2">
    <location>
        <begin position="132"/>
        <end position="147"/>
    </location>
</feature>
<keyword evidence="1" id="KW-0175">Coiled coil</keyword>
<feature type="coiled-coil region" evidence="1">
    <location>
        <begin position="75"/>
        <end position="102"/>
    </location>
</feature>
<feature type="compositionally biased region" description="Polar residues" evidence="2">
    <location>
        <begin position="56"/>
        <end position="65"/>
    </location>
</feature>
<evidence type="ECO:0000313" key="3">
    <source>
        <dbReference type="EMBL" id="OLP04634.1"/>
    </source>
</evidence>
<feature type="region of interest" description="Disordered" evidence="2">
    <location>
        <begin position="129"/>
        <end position="180"/>
    </location>
</feature>
<proteinExistence type="predicted"/>
<organism evidence="3 4">
    <name type="scientific">Rhodoferax antarcticus ANT.BR</name>
    <dbReference type="NCBI Taxonomy" id="1111071"/>
    <lineage>
        <taxon>Bacteria</taxon>
        <taxon>Pseudomonadati</taxon>
        <taxon>Pseudomonadota</taxon>
        <taxon>Betaproteobacteria</taxon>
        <taxon>Burkholderiales</taxon>
        <taxon>Comamonadaceae</taxon>
        <taxon>Rhodoferax</taxon>
    </lineage>
</organism>
<dbReference type="AlphaFoldDB" id="A0A1Q8Y9F6"/>
<protein>
    <submittedName>
        <fullName evidence="3">TraB pilus assembly family protein</fullName>
    </submittedName>
</protein>
<dbReference type="EMBL" id="MSYM01000020">
    <property type="protein sequence ID" value="OLP04634.1"/>
    <property type="molecule type" value="Genomic_DNA"/>
</dbReference>
<feature type="region of interest" description="Disordered" evidence="2">
    <location>
        <begin position="44"/>
        <end position="65"/>
    </location>
</feature>